<accession>A0A8G2F770</accession>
<proteinExistence type="predicted"/>
<keyword evidence="1" id="KW-0472">Membrane</keyword>
<dbReference type="RefSeq" id="WP_020002062.1">
    <property type="nucleotide sequence ID" value="NZ_CP192217.1"/>
</dbReference>
<evidence type="ECO:0000259" key="2">
    <source>
        <dbReference type="PROSITE" id="PS50206"/>
    </source>
</evidence>
<keyword evidence="1" id="KW-1133">Transmembrane helix</keyword>
<dbReference type="Gene3D" id="6.10.140.1340">
    <property type="match status" value="1"/>
</dbReference>
<evidence type="ECO:0000313" key="4">
    <source>
        <dbReference type="EMBL" id="SHI77634.1"/>
    </source>
</evidence>
<dbReference type="SUPFAM" id="SSF52821">
    <property type="entry name" value="Rhodanese/Cell cycle control phosphatase"/>
    <property type="match status" value="1"/>
</dbReference>
<dbReference type="CDD" id="cd00158">
    <property type="entry name" value="RHOD"/>
    <property type="match status" value="1"/>
</dbReference>
<dbReference type="PANTHER" id="PTHR44086:SF10">
    <property type="entry name" value="THIOSULFATE SULFURTRANSFERASE_RHODANESE-LIKE DOMAIN-CONTAINING PROTEIN 3"/>
    <property type="match status" value="1"/>
</dbReference>
<comment type="caution">
    <text evidence="4">The sequence shown here is derived from an EMBL/GenBank/DDBJ whole genome shotgun (WGS) entry which is preliminary data.</text>
</comment>
<dbReference type="InterPro" id="IPR001763">
    <property type="entry name" value="Rhodanese-like_dom"/>
</dbReference>
<protein>
    <submittedName>
        <fullName evidence="3">Rhodanese-like domain-containing protein</fullName>
    </submittedName>
    <submittedName>
        <fullName evidence="4">Rhodanese-related sulfurtransferase</fullName>
    </submittedName>
</protein>
<feature type="domain" description="Rhodanese" evidence="2">
    <location>
        <begin position="17"/>
        <end position="105"/>
    </location>
</feature>
<dbReference type="PANTHER" id="PTHR44086">
    <property type="entry name" value="THIOSULFATE SULFURTRANSFERASE RDL2, MITOCHONDRIAL-RELATED"/>
    <property type="match status" value="1"/>
</dbReference>
<evidence type="ECO:0000313" key="3">
    <source>
        <dbReference type="EMBL" id="MEZ6852946.1"/>
    </source>
</evidence>
<dbReference type="Gene3D" id="3.40.250.10">
    <property type="entry name" value="Rhodanese-like domain"/>
    <property type="match status" value="1"/>
</dbReference>
<reference evidence="3 6" key="2">
    <citation type="submission" date="2024-07" db="EMBL/GenBank/DDBJ databases">
        <title>Active virus-host system and metabolic interactions in a Lokiarchaeon culture.</title>
        <authorList>
            <person name="Ponce Toledo R.I."/>
            <person name="Rodrigues Oliveira T."/>
            <person name="Schleper C."/>
        </authorList>
    </citation>
    <scope>NUCLEOTIDE SEQUENCE [LARGE SCALE GENOMIC DNA]</scope>
    <source>
        <strain evidence="3 6">B35</strain>
    </source>
</reference>
<keyword evidence="4" id="KW-0808">Transferase</keyword>
<dbReference type="GO" id="GO:0004792">
    <property type="term" value="F:thiosulfate-cyanide sulfurtransferase activity"/>
    <property type="evidence" value="ECO:0007669"/>
    <property type="project" value="TreeGrafter"/>
</dbReference>
<sequence length="187" mass="19882">MSTVEKMNAASVAKLLHEDKAVLLDVRTPTEILEQEIPDAILMPFDLVSAERVKKTVGAEKKVVFVCHSGSRALQAAEAVAGSVDSAVLDGGIVEWGRNGWPVKQGVKRIPLNRQVLIAVGSLLLVTLLLAFTVSKTFLVLVGFFGAAMIFAGITGSCGMARLLMLMPWNKTPLCTGVSCGVTTKNT</sequence>
<dbReference type="AlphaFoldDB" id="A0A8G2F770"/>
<name>A0A8G2F770_9BACT</name>
<dbReference type="InterPro" id="IPR021309">
    <property type="entry name" value="YgaP-like_TM"/>
</dbReference>
<keyword evidence="1" id="KW-0812">Transmembrane</keyword>
<evidence type="ECO:0000256" key="1">
    <source>
        <dbReference type="SAM" id="Phobius"/>
    </source>
</evidence>
<keyword evidence="6" id="KW-1185">Reference proteome</keyword>
<organism evidence="4 5">
    <name type="scientific">Halodesulfovibrio aestuarii</name>
    <dbReference type="NCBI Taxonomy" id="126333"/>
    <lineage>
        <taxon>Bacteria</taxon>
        <taxon>Pseudomonadati</taxon>
        <taxon>Thermodesulfobacteriota</taxon>
        <taxon>Desulfovibrionia</taxon>
        <taxon>Desulfovibrionales</taxon>
        <taxon>Desulfovibrionaceae</taxon>
        <taxon>Halodesulfovibrio</taxon>
    </lineage>
</organism>
<dbReference type="Pfam" id="PF11127">
    <property type="entry name" value="YgaP-like_TM"/>
    <property type="match status" value="1"/>
</dbReference>
<evidence type="ECO:0000313" key="5">
    <source>
        <dbReference type="Proteomes" id="UP000184001"/>
    </source>
</evidence>
<dbReference type="EMBL" id="JBFSOO010000003">
    <property type="protein sequence ID" value="MEZ6852946.1"/>
    <property type="molecule type" value="Genomic_DNA"/>
</dbReference>
<feature type="transmembrane region" description="Helical" evidence="1">
    <location>
        <begin position="140"/>
        <end position="164"/>
    </location>
</feature>
<dbReference type="SMART" id="SM00450">
    <property type="entry name" value="RHOD"/>
    <property type="match status" value="1"/>
</dbReference>
<dbReference type="EMBL" id="FQZR01000002">
    <property type="protein sequence ID" value="SHI77634.1"/>
    <property type="molecule type" value="Genomic_DNA"/>
</dbReference>
<gene>
    <name evidence="3" type="ORF">AB2Z07_05260</name>
    <name evidence="4" type="ORF">SAMN05660830_00949</name>
</gene>
<dbReference type="Pfam" id="PF00581">
    <property type="entry name" value="Rhodanese"/>
    <property type="match status" value="1"/>
</dbReference>
<dbReference type="InterPro" id="IPR036873">
    <property type="entry name" value="Rhodanese-like_dom_sf"/>
</dbReference>
<evidence type="ECO:0000313" key="6">
    <source>
        <dbReference type="Proteomes" id="UP001568358"/>
    </source>
</evidence>
<dbReference type="Proteomes" id="UP001568358">
    <property type="component" value="Unassembled WGS sequence"/>
</dbReference>
<dbReference type="PROSITE" id="PS50206">
    <property type="entry name" value="RHODANESE_3"/>
    <property type="match status" value="1"/>
</dbReference>
<dbReference type="Proteomes" id="UP000184001">
    <property type="component" value="Unassembled WGS sequence"/>
</dbReference>
<feature type="transmembrane region" description="Helical" evidence="1">
    <location>
        <begin position="116"/>
        <end position="134"/>
    </location>
</feature>
<reference evidence="4 5" key="1">
    <citation type="submission" date="2016-11" db="EMBL/GenBank/DDBJ databases">
        <authorList>
            <person name="Varghese N."/>
            <person name="Submissions S."/>
        </authorList>
    </citation>
    <scope>NUCLEOTIDE SEQUENCE [LARGE SCALE GENOMIC DNA]</scope>
    <source>
        <strain evidence="4 5">DSM 17919</strain>
    </source>
</reference>